<keyword evidence="5" id="KW-0645">Protease</keyword>
<feature type="domain" description="Penicillin-binding protein transpeptidase" evidence="17">
    <location>
        <begin position="384"/>
        <end position="608"/>
    </location>
</feature>
<dbReference type="NCBIfam" id="TIGR02074">
    <property type="entry name" value="PBP_1a_fam"/>
    <property type="match status" value="1"/>
</dbReference>
<keyword evidence="16" id="KW-0812">Transmembrane</keyword>
<dbReference type="Pfam" id="PF00912">
    <property type="entry name" value="Transgly"/>
    <property type="match status" value="1"/>
</dbReference>
<dbReference type="AlphaFoldDB" id="A0A5C5CR47"/>
<keyword evidence="10" id="KW-0573">Peptidoglycan synthesis</keyword>
<evidence type="ECO:0000256" key="8">
    <source>
        <dbReference type="ARBA" id="ARBA00022801"/>
    </source>
</evidence>
<dbReference type="RefSeq" id="WP_140020750.1">
    <property type="nucleotide sequence ID" value="NZ_JACIEX010000004.1"/>
</dbReference>
<dbReference type="EMBL" id="VEWK01000004">
    <property type="protein sequence ID" value="TNV13066.1"/>
    <property type="molecule type" value="Genomic_DNA"/>
</dbReference>
<evidence type="ECO:0000313" key="19">
    <source>
        <dbReference type="EMBL" id="MBB4093546.1"/>
    </source>
</evidence>
<dbReference type="FunFam" id="1.10.3810.10:FF:000001">
    <property type="entry name" value="Penicillin-binding protein 1A"/>
    <property type="match status" value="1"/>
</dbReference>
<evidence type="ECO:0000256" key="5">
    <source>
        <dbReference type="ARBA" id="ARBA00022670"/>
    </source>
</evidence>
<evidence type="ECO:0000313" key="20">
    <source>
        <dbReference type="EMBL" id="TNV13066.1"/>
    </source>
</evidence>
<dbReference type="InterPro" id="IPR001264">
    <property type="entry name" value="Glyco_trans_51"/>
</dbReference>
<keyword evidence="16" id="KW-1133">Transmembrane helix</keyword>
<feature type="region of interest" description="Disordered" evidence="15">
    <location>
        <begin position="1"/>
        <end position="58"/>
    </location>
</feature>
<dbReference type="InterPro" id="IPR012338">
    <property type="entry name" value="Beta-lactam/transpept-like"/>
</dbReference>
<evidence type="ECO:0000259" key="17">
    <source>
        <dbReference type="Pfam" id="PF00905"/>
    </source>
</evidence>
<keyword evidence="9" id="KW-0133">Cell shape</keyword>
<protein>
    <submittedName>
        <fullName evidence="20">PBP1A family penicillin-binding protein</fullName>
    </submittedName>
    <submittedName>
        <fullName evidence="19">Penicillin-binding protein 1A</fullName>
        <ecNumber evidence="19">2.4.1.-</ecNumber>
        <ecNumber evidence="19">3.4.-.-</ecNumber>
    </submittedName>
</protein>
<dbReference type="Gene3D" id="3.40.710.10">
    <property type="entry name" value="DD-peptidase/beta-lactamase superfamily"/>
    <property type="match status" value="1"/>
</dbReference>
<dbReference type="PANTHER" id="PTHR32282:SF33">
    <property type="entry name" value="PEPTIDOGLYCAN GLYCOSYLTRANSFERASE"/>
    <property type="match status" value="1"/>
</dbReference>
<dbReference type="InterPro" id="IPR036950">
    <property type="entry name" value="PBP_transglycosylase"/>
</dbReference>
<dbReference type="SUPFAM" id="SSF56601">
    <property type="entry name" value="beta-lactamase/transpeptidase-like"/>
    <property type="match status" value="1"/>
</dbReference>
<evidence type="ECO:0000256" key="1">
    <source>
        <dbReference type="ARBA" id="ARBA00004752"/>
    </source>
</evidence>
<dbReference type="GO" id="GO:0008955">
    <property type="term" value="F:peptidoglycan glycosyltransferase activity"/>
    <property type="evidence" value="ECO:0007669"/>
    <property type="project" value="UniProtKB-EC"/>
</dbReference>
<evidence type="ECO:0000256" key="16">
    <source>
        <dbReference type="SAM" id="Phobius"/>
    </source>
</evidence>
<dbReference type="GO" id="GO:0009252">
    <property type="term" value="P:peptidoglycan biosynthetic process"/>
    <property type="evidence" value="ECO:0007669"/>
    <property type="project" value="UniProtKB-UniPathway"/>
</dbReference>
<reference evidence="20" key="2">
    <citation type="submission" date="2019-06" db="EMBL/GenBank/DDBJ databases">
        <authorList>
            <person name="Hu M."/>
        </authorList>
    </citation>
    <scope>NUCLEOTIDE SEQUENCE</scope>
    <source>
        <strain evidence="20">08RB2639</strain>
    </source>
</reference>
<feature type="transmembrane region" description="Helical" evidence="16">
    <location>
        <begin position="71"/>
        <end position="94"/>
    </location>
</feature>
<name>A0A5C5CR47_9HYPH</name>
<evidence type="ECO:0000256" key="11">
    <source>
        <dbReference type="ARBA" id="ARBA00023268"/>
    </source>
</evidence>
<reference evidence="20 21" key="1">
    <citation type="journal article" date="2011" name="Int. J. Syst. Evol. Microbiol.">
        <title>Ochrobactrum pecoris sp. nov., isolated from farm animals.</title>
        <authorList>
            <person name="Kampfer P."/>
            <person name="Huber B."/>
            <person name="Busse H.J."/>
            <person name="Scholz H.C."/>
            <person name="Tomaso H."/>
            <person name="Hotzel H."/>
            <person name="Melzer F."/>
        </authorList>
    </citation>
    <scope>NUCLEOTIDE SEQUENCE [LARGE SCALE GENOMIC DNA]</scope>
    <source>
        <strain evidence="20 21">08RB2639</strain>
    </source>
</reference>
<proteinExistence type="inferred from homology"/>
<keyword evidence="22" id="KW-1185">Reference proteome</keyword>
<evidence type="ECO:0000256" key="6">
    <source>
        <dbReference type="ARBA" id="ARBA00022676"/>
    </source>
</evidence>
<keyword evidence="11" id="KW-0511">Multifunctional enzyme</keyword>
<dbReference type="PANTHER" id="PTHR32282">
    <property type="entry name" value="BINDING PROTEIN TRANSPEPTIDASE, PUTATIVE-RELATED"/>
    <property type="match status" value="1"/>
</dbReference>
<accession>A0A5C5CR47</accession>
<feature type="compositionally biased region" description="Polar residues" evidence="15">
    <location>
        <begin position="757"/>
        <end position="770"/>
    </location>
</feature>
<feature type="region of interest" description="Disordered" evidence="15">
    <location>
        <begin position="662"/>
        <end position="770"/>
    </location>
</feature>
<dbReference type="InterPro" id="IPR001460">
    <property type="entry name" value="PCN-bd_Tpept"/>
</dbReference>
<evidence type="ECO:0000256" key="10">
    <source>
        <dbReference type="ARBA" id="ARBA00022984"/>
    </source>
</evidence>
<dbReference type="GO" id="GO:0008658">
    <property type="term" value="F:penicillin binding"/>
    <property type="evidence" value="ECO:0007669"/>
    <property type="project" value="InterPro"/>
</dbReference>
<dbReference type="GO" id="GO:0071555">
    <property type="term" value="P:cell wall organization"/>
    <property type="evidence" value="ECO:0007669"/>
    <property type="project" value="UniProtKB-KW"/>
</dbReference>
<dbReference type="GO" id="GO:0030288">
    <property type="term" value="C:outer membrane-bounded periplasmic space"/>
    <property type="evidence" value="ECO:0007669"/>
    <property type="project" value="TreeGrafter"/>
</dbReference>
<evidence type="ECO:0000256" key="4">
    <source>
        <dbReference type="ARBA" id="ARBA00022645"/>
    </source>
</evidence>
<sequence>MASRDDKNRRIEPSFGGEEKKDDEVFRVDEEDRMARKQQRRRRQSDEPEPRSSRRGKKTPRGFFGFLRRSIYWCLVLGLWGGIAFAGMLVYFAAKMPPTTDWAIPDRPPNVRIVDVNGNLIANRGTTGGEAVGLHEMSPFIPKAVIAIEDRRFYSHFGIDPIGLARAVVTNVVSGRAVQGGSTLTQQLAKNLFLSPDRTLERKVQEVMLALWLEHKYTKDQILEMYLNRVYLGSGAFGVDAASRRYFNKPAKDVNLMEAATLAGLLKAPSRLSPARDPEAAAARAKLVLGAMREEGMIDDSQMAIAESEPMTRAPSYWQGSENYVADKVVAELPELIGETKVDITVQTTIDLNLQRAGEEAIKDQISQSGKKMNASQGALVSIDSTGAVRAMVGGVDYATSQFDRVTDAHRQPASSFKPFVYLTALEQGRTPDSVRNDAPVRIGKWTPSNDNGKYMGQVTLATALSHSLNSVAAQLVMEVGPQTVIDTAHRLGVQSKLEPNASLALGTSEVTLLELTDAYVPFANGGYRAPVYFITNVTDSDGKVLYQKEDGVGPRVIDERNVGMMNAMLRRTVEDGTAKRAAFGWPAAGKTGTSQNFRDAWFVGYTANLTTGVWFGNDDGKGMKRVFGSTLPVAAWKNFMKEAHKGVPIAELPGHYDIQNVVPGGSDGIDPNAPYDPSLMPQDSYGNQPIAGNGDDGYWPPAPDSPVRSGIQQSGQTGRPLAEQPGAATYPANANENYRPMPPGDVGGGQPQQSGKSTTLLDIIMGNSQ</sequence>
<reference evidence="19 22" key="3">
    <citation type="submission" date="2020-08" db="EMBL/GenBank/DDBJ databases">
        <title>Genomic Encyclopedia of Type Strains, Phase IV (KMG-IV): sequencing the most valuable type-strain genomes for metagenomic binning, comparative biology and taxonomic classification.</title>
        <authorList>
            <person name="Goeker M."/>
        </authorList>
    </citation>
    <scope>NUCLEOTIDE SEQUENCE [LARGE SCALE GENOMIC DNA]</scope>
    <source>
        <strain evidence="19 22">DSM 23868</strain>
    </source>
</reference>
<evidence type="ECO:0000256" key="9">
    <source>
        <dbReference type="ARBA" id="ARBA00022960"/>
    </source>
</evidence>
<dbReference type="OrthoDB" id="9766909at2"/>
<dbReference type="InterPro" id="IPR023346">
    <property type="entry name" value="Lysozyme-like_dom_sf"/>
</dbReference>
<organism evidence="20 21">
    <name type="scientific">Brucella pecoris</name>
    <dbReference type="NCBI Taxonomy" id="867683"/>
    <lineage>
        <taxon>Bacteria</taxon>
        <taxon>Pseudomonadati</taxon>
        <taxon>Pseudomonadota</taxon>
        <taxon>Alphaproteobacteria</taxon>
        <taxon>Hyphomicrobiales</taxon>
        <taxon>Brucellaceae</taxon>
        <taxon>Brucella/Ochrobactrum group</taxon>
        <taxon>Brucella</taxon>
    </lineage>
</organism>
<feature type="compositionally biased region" description="Basic and acidic residues" evidence="15">
    <location>
        <begin position="1"/>
        <end position="35"/>
    </location>
</feature>
<dbReference type="GO" id="GO:0006508">
    <property type="term" value="P:proteolysis"/>
    <property type="evidence" value="ECO:0007669"/>
    <property type="project" value="UniProtKB-KW"/>
</dbReference>
<comment type="pathway">
    <text evidence="1">Cell wall biogenesis; peptidoglycan biosynthesis.</text>
</comment>
<dbReference type="EMBL" id="JACIEX010000004">
    <property type="protein sequence ID" value="MBB4093546.1"/>
    <property type="molecule type" value="Genomic_DNA"/>
</dbReference>
<dbReference type="SUPFAM" id="SSF53955">
    <property type="entry name" value="Lysozyme-like"/>
    <property type="match status" value="1"/>
</dbReference>
<evidence type="ECO:0000256" key="14">
    <source>
        <dbReference type="ARBA" id="ARBA00049902"/>
    </source>
</evidence>
<comment type="caution">
    <text evidence="20">The sequence shown here is derived from an EMBL/GenBank/DDBJ whole genome shotgun (WGS) entry which is preliminary data.</text>
</comment>
<evidence type="ECO:0000259" key="18">
    <source>
        <dbReference type="Pfam" id="PF00912"/>
    </source>
</evidence>
<dbReference type="Proteomes" id="UP000313390">
    <property type="component" value="Unassembled WGS sequence"/>
</dbReference>
<evidence type="ECO:0000256" key="15">
    <source>
        <dbReference type="SAM" id="MobiDB-lite"/>
    </source>
</evidence>
<comment type="similarity">
    <text evidence="3">In the N-terminal section; belongs to the glycosyltransferase 51 family.</text>
</comment>
<evidence type="ECO:0000256" key="2">
    <source>
        <dbReference type="ARBA" id="ARBA00007090"/>
    </source>
</evidence>
<keyword evidence="16" id="KW-0472">Membrane</keyword>
<dbReference type="InterPro" id="IPR050396">
    <property type="entry name" value="Glycosyltr_51/Transpeptidase"/>
</dbReference>
<feature type="domain" description="Glycosyl transferase family 51" evidence="18">
    <location>
        <begin position="126"/>
        <end position="292"/>
    </location>
</feature>
<keyword evidence="6 19" id="KW-0328">Glycosyltransferase</keyword>
<evidence type="ECO:0000256" key="7">
    <source>
        <dbReference type="ARBA" id="ARBA00022679"/>
    </source>
</evidence>
<dbReference type="Proteomes" id="UP000553980">
    <property type="component" value="Unassembled WGS sequence"/>
</dbReference>
<dbReference type="EC" id="3.4.-.-" evidence="19"/>
<evidence type="ECO:0000256" key="3">
    <source>
        <dbReference type="ARBA" id="ARBA00007739"/>
    </source>
</evidence>
<dbReference type="UniPathway" id="UPA00219"/>
<evidence type="ECO:0000313" key="21">
    <source>
        <dbReference type="Proteomes" id="UP000313390"/>
    </source>
</evidence>
<evidence type="ECO:0000256" key="12">
    <source>
        <dbReference type="ARBA" id="ARBA00023316"/>
    </source>
</evidence>
<dbReference type="EC" id="2.4.1.-" evidence="19"/>
<keyword evidence="7 19" id="KW-0808">Transferase</keyword>
<keyword evidence="4" id="KW-0121">Carboxypeptidase</keyword>
<dbReference type="GO" id="GO:0009002">
    <property type="term" value="F:serine-type D-Ala-D-Ala carboxypeptidase activity"/>
    <property type="evidence" value="ECO:0007669"/>
    <property type="project" value="UniProtKB-EC"/>
</dbReference>
<evidence type="ECO:0000256" key="13">
    <source>
        <dbReference type="ARBA" id="ARBA00034000"/>
    </source>
</evidence>
<comment type="similarity">
    <text evidence="2">In the C-terminal section; belongs to the transpeptidase family.</text>
</comment>
<evidence type="ECO:0000313" key="22">
    <source>
        <dbReference type="Proteomes" id="UP000553980"/>
    </source>
</evidence>
<dbReference type="GO" id="GO:0008360">
    <property type="term" value="P:regulation of cell shape"/>
    <property type="evidence" value="ECO:0007669"/>
    <property type="project" value="UniProtKB-KW"/>
</dbReference>
<dbReference type="Gene3D" id="1.10.3810.10">
    <property type="entry name" value="Biosynthetic peptidoglycan transglycosylase-like"/>
    <property type="match status" value="1"/>
</dbReference>
<comment type="catalytic activity">
    <reaction evidence="14">
        <text>[GlcNAc-(1-&gt;4)-Mur2Ac(oyl-L-Ala-gamma-D-Glu-L-Lys-D-Ala-D-Ala)](n)-di-trans,octa-cis-undecaprenyl diphosphate + beta-D-GlcNAc-(1-&gt;4)-Mur2Ac(oyl-L-Ala-gamma-D-Glu-L-Lys-D-Ala-D-Ala)-di-trans,octa-cis-undecaprenyl diphosphate = [GlcNAc-(1-&gt;4)-Mur2Ac(oyl-L-Ala-gamma-D-Glu-L-Lys-D-Ala-D-Ala)](n+1)-di-trans,octa-cis-undecaprenyl diphosphate + di-trans,octa-cis-undecaprenyl diphosphate + H(+)</text>
        <dbReference type="Rhea" id="RHEA:23708"/>
        <dbReference type="Rhea" id="RHEA-COMP:9602"/>
        <dbReference type="Rhea" id="RHEA-COMP:9603"/>
        <dbReference type="ChEBI" id="CHEBI:15378"/>
        <dbReference type="ChEBI" id="CHEBI:58405"/>
        <dbReference type="ChEBI" id="CHEBI:60033"/>
        <dbReference type="ChEBI" id="CHEBI:78435"/>
        <dbReference type="EC" id="2.4.99.28"/>
    </reaction>
</comment>
<keyword evidence="12" id="KW-0961">Cell wall biogenesis/degradation</keyword>
<dbReference type="Pfam" id="PF00905">
    <property type="entry name" value="Transpeptidase"/>
    <property type="match status" value="1"/>
</dbReference>
<keyword evidence="8 19" id="KW-0378">Hydrolase</keyword>
<comment type="catalytic activity">
    <reaction evidence="13">
        <text>Preferential cleavage: (Ac)2-L-Lys-D-Ala-|-D-Ala. Also transpeptidation of peptidyl-alanyl moieties that are N-acyl substituents of D-alanine.</text>
        <dbReference type="EC" id="3.4.16.4"/>
    </reaction>
</comment>
<gene>
    <name evidence="20" type="ORF">FIB18_11110</name>
    <name evidence="19" type="ORF">GGQ79_002058</name>
</gene>